<evidence type="ECO:0000256" key="3">
    <source>
        <dbReference type="ARBA" id="ARBA00001941"/>
    </source>
</evidence>
<evidence type="ECO:0000256" key="5">
    <source>
        <dbReference type="ARBA" id="ARBA00012964"/>
    </source>
</evidence>
<dbReference type="Pfam" id="PF13023">
    <property type="entry name" value="HD_3"/>
    <property type="match status" value="1"/>
</dbReference>
<feature type="domain" description="HD/PDEase" evidence="8">
    <location>
        <begin position="34"/>
        <end position="146"/>
    </location>
</feature>
<dbReference type="SMART" id="SM00471">
    <property type="entry name" value="HDc"/>
    <property type="match status" value="1"/>
</dbReference>
<organism evidence="9 10">
    <name type="scientific">Thermofilum adornatum</name>
    <dbReference type="NCBI Taxonomy" id="1365176"/>
    <lineage>
        <taxon>Archaea</taxon>
        <taxon>Thermoproteota</taxon>
        <taxon>Thermoprotei</taxon>
        <taxon>Thermofilales</taxon>
        <taxon>Thermofilaceae</taxon>
        <taxon>Thermofilum</taxon>
    </lineage>
</organism>
<evidence type="ECO:0000256" key="7">
    <source>
        <dbReference type="ARBA" id="ARBA00022801"/>
    </source>
</evidence>
<dbReference type="PANTHER" id="PTHR11845">
    <property type="entry name" value="5'-DEOXYNUCLEOTIDASE HDDC2"/>
    <property type="match status" value="1"/>
</dbReference>
<gene>
    <name evidence="9" type="ORF">N186_00690</name>
</gene>
<evidence type="ECO:0000256" key="1">
    <source>
        <dbReference type="ARBA" id="ARBA00001638"/>
    </source>
</evidence>
<dbReference type="HOGENOM" id="CLU_039453_4_2_2"/>
<comment type="cofactor">
    <cofactor evidence="3">
        <name>Co(2+)</name>
        <dbReference type="ChEBI" id="CHEBI:48828"/>
    </cofactor>
</comment>
<dbReference type="GO" id="GO:0002953">
    <property type="term" value="F:5'-deoxynucleotidase activity"/>
    <property type="evidence" value="ECO:0007669"/>
    <property type="project" value="UniProtKB-EC"/>
</dbReference>
<keyword evidence="10" id="KW-1185">Reference proteome</keyword>
<evidence type="ECO:0000313" key="10">
    <source>
        <dbReference type="Proteomes" id="UP000015543"/>
    </source>
</evidence>
<dbReference type="EC" id="3.1.3.89" evidence="5"/>
<dbReference type="Proteomes" id="UP000015543">
    <property type="component" value="Chromosome"/>
</dbReference>
<evidence type="ECO:0000256" key="4">
    <source>
        <dbReference type="ARBA" id="ARBA00011738"/>
    </source>
</evidence>
<comment type="subunit">
    <text evidence="4">Homodimer.</text>
</comment>
<dbReference type="InterPro" id="IPR003607">
    <property type="entry name" value="HD/PDEase_dom"/>
</dbReference>
<dbReference type="CDD" id="cd00077">
    <property type="entry name" value="HDc"/>
    <property type="match status" value="1"/>
</dbReference>
<sequence length="180" mass="20540">MSIEMSRKSLTDVAFSLINLARTGWMLRGIPGSLAETVAEHSFMSALICMELSEDVKDLDVEKMAIYALLHDLGEAFIGDVVKNFSSSVGETKERIELESVEKGIENELAKKLYGEYSQQQSREAKMAKLCNYIATYIMGLRYREMGFRVDDIIENTKKEIEDFSRELGVWEAVKRRYSL</sequence>
<dbReference type="Gene3D" id="1.10.3210.10">
    <property type="entry name" value="Hypothetical protein af1432"/>
    <property type="match status" value="1"/>
</dbReference>
<dbReference type="InterPro" id="IPR039356">
    <property type="entry name" value="YfbR/HDDC2"/>
</dbReference>
<evidence type="ECO:0000256" key="2">
    <source>
        <dbReference type="ARBA" id="ARBA00001936"/>
    </source>
</evidence>
<dbReference type="EMBL" id="CP006646">
    <property type="protein sequence ID" value="AGT34536.1"/>
    <property type="molecule type" value="Genomic_DNA"/>
</dbReference>
<keyword evidence="7" id="KW-0378">Hydrolase</keyword>
<dbReference type="InterPro" id="IPR006674">
    <property type="entry name" value="HD_domain"/>
</dbReference>
<comment type="cofactor">
    <cofactor evidence="2">
        <name>Mn(2+)</name>
        <dbReference type="ChEBI" id="CHEBI:29035"/>
    </cofactor>
</comment>
<reference evidence="9 10" key="1">
    <citation type="journal article" date="2013" name="Genome Announc.">
        <title>Complete Genomic Sequence of 'Thermofilum adornatus' Strain 1910bT, a Hyperthermophilic Anaerobic Organotrophic Crenarchaeon.</title>
        <authorList>
            <person name="Dominova I.N."/>
            <person name="Kublanov I.V."/>
            <person name="Podosokorskaya O.A."/>
            <person name="Derbikova K.S."/>
            <person name="Patrushev M.V."/>
            <person name="Toshchakov S.V."/>
        </authorList>
    </citation>
    <scope>NUCLEOTIDE SEQUENCE [LARGE SCALE GENOMIC DNA]</scope>
    <source>
        <strain evidence="10">1910b</strain>
    </source>
</reference>
<proteinExistence type="predicted"/>
<dbReference type="eggNOG" id="arCOG04311">
    <property type="taxonomic scope" value="Archaea"/>
</dbReference>
<name>S5ZJ70_9CREN</name>
<evidence type="ECO:0000256" key="6">
    <source>
        <dbReference type="ARBA" id="ARBA00022723"/>
    </source>
</evidence>
<dbReference type="PATRIC" id="fig|1365176.7.peg.142"/>
<dbReference type="KEGG" id="thb:N186_00690"/>
<dbReference type="GO" id="GO:0046872">
    <property type="term" value="F:metal ion binding"/>
    <property type="evidence" value="ECO:0007669"/>
    <property type="project" value="UniProtKB-KW"/>
</dbReference>
<protein>
    <recommendedName>
        <fullName evidence="5">5'-deoxynucleotidase</fullName>
        <ecNumber evidence="5">3.1.3.89</ecNumber>
    </recommendedName>
</protein>
<dbReference type="PANTHER" id="PTHR11845:SF13">
    <property type="entry name" value="5'-DEOXYNUCLEOTIDASE HDDC2"/>
    <property type="match status" value="1"/>
</dbReference>
<comment type="catalytic activity">
    <reaction evidence="1">
        <text>a 2'-deoxyribonucleoside 5'-phosphate + H2O = a 2'-deoxyribonucleoside + phosphate</text>
        <dbReference type="Rhea" id="RHEA:36167"/>
        <dbReference type="ChEBI" id="CHEBI:15377"/>
        <dbReference type="ChEBI" id="CHEBI:18274"/>
        <dbReference type="ChEBI" id="CHEBI:43474"/>
        <dbReference type="ChEBI" id="CHEBI:65317"/>
        <dbReference type="EC" id="3.1.3.89"/>
    </reaction>
</comment>
<dbReference type="AlphaFoldDB" id="S5ZJ70"/>
<dbReference type="SUPFAM" id="SSF109604">
    <property type="entry name" value="HD-domain/PDEase-like"/>
    <property type="match status" value="1"/>
</dbReference>
<evidence type="ECO:0000313" key="9">
    <source>
        <dbReference type="EMBL" id="AGT34536.1"/>
    </source>
</evidence>
<evidence type="ECO:0000259" key="8">
    <source>
        <dbReference type="SMART" id="SM00471"/>
    </source>
</evidence>
<accession>S5ZJ70</accession>
<keyword evidence="6" id="KW-0479">Metal-binding</keyword>